<dbReference type="EMBL" id="WTYC01000003">
    <property type="protein sequence ID" value="MXO48089.1"/>
    <property type="molecule type" value="Genomic_DNA"/>
</dbReference>
<dbReference type="OrthoDB" id="7869995at2"/>
<comment type="caution">
    <text evidence="1">The sequence shown here is derived from an EMBL/GenBank/DDBJ whole genome shotgun (WGS) entry which is preliminary data.</text>
</comment>
<dbReference type="RefSeq" id="WP_160727638.1">
    <property type="nucleotide sequence ID" value="NZ_WTYC01000003.1"/>
</dbReference>
<reference evidence="1 2" key="1">
    <citation type="submission" date="2019-12" db="EMBL/GenBank/DDBJ databases">
        <title>Genomic-based taxomic classification of the family Erythrobacteraceae.</title>
        <authorList>
            <person name="Xu L."/>
        </authorList>
    </citation>
    <scope>NUCLEOTIDE SEQUENCE [LARGE SCALE GENOMIC DNA]</scope>
    <source>
        <strain evidence="1 2">DSM 17792</strain>
    </source>
</reference>
<gene>
    <name evidence="1" type="ORF">GRI69_07455</name>
</gene>
<evidence type="ECO:0000313" key="1">
    <source>
        <dbReference type="EMBL" id="MXO48089.1"/>
    </source>
</evidence>
<organism evidence="1 2">
    <name type="scientific">Qipengyuania vulgaris</name>
    <dbReference type="NCBI Taxonomy" id="291985"/>
    <lineage>
        <taxon>Bacteria</taxon>
        <taxon>Pseudomonadati</taxon>
        <taxon>Pseudomonadota</taxon>
        <taxon>Alphaproteobacteria</taxon>
        <taxon>Sphingomonadales</taxon>
        <taxon>Erythrobacteraceae</taxon>
        <taxon>Qipengyuania</taxon>
    </lineage>
</organism>
<accession>A0A844XRT5</accession>
<dbReference type="AlphaFoldDB" id="A0A844XRT5"/>
<dbReference type="Proteomes" id="UP000448199">
    <property type="component" value="Unassembled WGS sequence"/>
</dbReference>
<sequence length="62" mass="6984">MARKEGRNRAKLTDETIRAIWDRLRLGEMQHDIAADFGINQGRISEVNTGKRGGHITGLRPV</sequence>
<name>A0A844XRT5_9SPHN</name>
<keyword evidence="2" id="KW-1185">Reference proteome</keyword>
<proteinExistence type="predicted"/>
<evidence type="ECO:0000313" key="2">
    <source>
        <dbReference type="Proteomes" id="UP000448199"/>
    </source>
</evidence>
<protein>
    <submittedName>
        <fullName evidence="1">Uncharacterized protein</fullName>
    </submittedName>
</protein>